<proteinExistence type="inferred from homology"/>
<accession>A0ABY7AN56</accession>
<sequence>MSKRYSSLFTQLKAKNQGAFVPFVTIGDPNLEQSFEIIKALIDGGADALELGIPYSDPIADGPTIQKANIRAIDAHVTLPDCFDIIKKIREYTADIPIGLLLYSNLVFAKGLDSFYQTCSQVGIDSVLVADVPARESKVFCSVAKKYDIAPIFIAPPNGSEATLKQVAELGQGYTYLLSRAGVTGTETEASMPVENIVNALKNFNAPPSLLGFGISKPEHVKAAIESGADGAISGSAVVKIIEDNLTDPAKMLNELKTFVENMKAATQG</sequence>
<evidence type="ECO:0000256" key="6">
    <source>
        <dbReference type="ARBA" id="ARBA00023239"/>
    </source>
</evidence>
<keyword evidence="6 8" id="KW-0456">Lyase</keyword>
<dbReference type="PANTHER" id="PTHR43406">
    <property type="entry name" value="TRYPTOPHAN SYNTHASE, ALPHA CHAIN"/>
    <property type="match status" value="1"/>
</dbReference>
<dbReference type="Proteomes" id="UP001163726">
    <property type="component" value="Chromosome"/>
</dbReference>
<dbReference type="Gene3D" id="3.20.20.70">
    <property type="entry name" value="Aldolase class I"/>
    <property type="match status" value="1"/>
</dbReference>
<keyword evidence="3 8" id="KW-0028">Amino-acid biosynthesis</keyword>
<protein>
    <recommendedName>
        <fullName evidence="8">Tryptophan synthase alpha chain</fullName>
        <ecNumber evidence="8">4.2.1.20</ecNumber>
    </recommendedName>
</protein>
<gene>
    <name evidence="8 10" type="primary">trpA</name>
    <name evidence="10" type="ORF">OLW01_04130</name>
</gene>
<evidence type="ECO:0000313" key="10">
    <source>
        <dbReference type="EMBL" id="WAJ70998.1"/>
    </source>
</evidence>
<dbReference type="NCBIfam" id="TIGR00262">
    <property type="entry name" value="trpA"/>
    <property type="match status" value="1"/>
</dbReference>
<evidence type="ECO:0000256" key="9">
    <source>
        <dbReference type="RuleBase" id="RU003662"/>
    </source>
</evidence>
<keyword evidence="4 8" id="KW-0822">Tryptophan biosynthesis</keyword>
<dbReference type="PROSITE" id="PS00167">
    <property type="entry name" value="TRP_SYNTHASE_ALPHA"/>
    <property type="match status" value="1"/>
</dbReference>
<dbReference type="EC" id="4.2.1.20" evidence="8"/>
<dbReference type="EMBL" id="CP109965">
    <property type="protein sequence ID" value="WAJ70998.1"/>
    <property type="molecule type" value="Genomic_DNA"/>
</dbReference>
<evidence type="ECO:0000256" key="4">
    <source>
        <dbReference type="ARBA" id="ARBA00022822"/>
    </source>
</evidence>
<keyword evidence="5 8" id="KW-0057">Aromatic amino acid biosynthesis</keyword>
<evidence type="ECO:0000313" key="11">
    <source>
        <dbReference type="Proteomes" id="UP001163726"/>
    </source>
</evidence>
<dbReference type="Pfam" id="PF00290">
    <property type="entry name" value="Trp_syntA"/>
    <property type="match status" value="1"/>
</dbReference>
<comment type="similarity">
    <text evidence="8 9">Belongs to the TrpA family.</text>
</comment>
<evidence type="ECO:0000256" key="2">
    <source>
        <dbReference type="ARBA" id="ARBA00011270"/>
    </source>
</evidence>
<evidence type="ECO:0000256" key="8">
    <source>
        <dbReference type="HAMAP-Rule" id="MF_00131"/>
    </source>
</evidence>
<name>A0ABY7AN56_9ALTE</name>
<comment type="subunit">
    <text evidence="2 8">Tetramer of two alpha and two beta chains.</text>
</comment>
<comment type="catalytic activity">
    <reaction evidence="7 8">
        <text>(1S,2R)-1-C-(indol-3-yl)glycerol 3-phosphate + L-serine = D-glyceraldehyde 3-phosphate + L-tryptophan + H2O</text>
        <dbReference type="Rhea" id="RHEA:10532"/>
        <dbReference type="ChEBI" id="CHEBI:15377"/>
        <dbReference type="ChEBI" id="CHEBI:33384"/>
        <dbReference type="ChEBI" id="CHEBI:57912"/>
        <dbReference type="ChEBI" id="CHEBI:58866"/>
        <dbReference type="ChEBI" id="CHEBI:59776"/>
        <dbReference type="EC" id="4.2.1.20"/>
    </reaction>
</comment>
<feature type="active site" description="Proton acceptor" evidence="8">
    <location>
        <position position="50"/>
    </location>
</feature>
<keyword evidence="11" id="KW-1185">Reference proteome</keyword>
<dbReference type="CDD" id="cd04724">
    <property type="entry name" value="Tryptophan_synthase_alpha"/>
    <property type="match status" value="1"/>
</dbReference>
<dbReference type="SUPFAM" id="SSF51366">
    <property type="entry name" value="Ribulose-phoshate binding barrel"/>
    <property type="match status" value="1"/>
</dbReference>
<dbReference type="InterPro" id="IPR018204">
    <property type="entry name" value="Trp_synthase_alpha_AS"/>
</dbReference>
<evidence type="ECO:0000256" key="1">
    <source>
        <dbReference type="ARBA" id="ARBA00004733"/>
    </source>
</evidence>
<evidence type="ECO:0000256" key="5">
    <source>
        <dbReference type="ARBA" id="ARBA00023141"/>
    </source>
</evidence>
<feature type="active site" description="Proton acceptor" evidence="8">
    <location>
        <position position="61"/>
    </location>
</feature>
<dbReference type="InterPro" id="IPR011060">
    <property type="entry name" value="RibuloseP-bd_barrel"/>
</dbReference>
<dbReference type="InterPro" id="IPR013785">
    <property type="entry name" value="Aldolase_TIM"/>
</dbReference>
<evidence type="ECO:0000256" key="7">
    <source>
        <dbReference type="ARBA" id="ARBA00049047"/>
    </source>
</evidence>
<dbReference type="GO" id="GO:0004834">
    <property type="term" value="F:tryptophan synthase activity"/>
    <property type="evidence" value="ECO:0007669"/>
    <property type="project" value="UniProtKB-EC"/>
</dbReference>
<comment type="function">
    <text evidence="8">The alpha subunit is responsible for the aldol cleavage of indoleglycerol phosphate to indole and glyceraldehyde 3-phosphate.</text>
</comment>
<comment type="pathway">
    <text evidence="1 8">Amino-acid biosynthesis; L-tryptophan biosynthesis; L-tryptophan from chorismate: step 5/5.</text>
</comment>
<dbReference type="RefSeq" id="WP_268075463.1">
    <property type="nucleotide sequence ID" value="NZ_CP109965.1"/>
</dbReference>
<evidence type="ECO:0000256" key="3">
    <source>
        <dbReference type="ARBA" id="ARBA00022605"/>
    </source>
</evidence>
<reference evidence="10" key="1">
    <citation type="submission" date="2022-10" db="EMBL/GenBank/DDBJ databases">
        <title>Catenovulum adriacola sp. nov. isolated in the Harbour of Susak.</title>
        <authorList>
            <person name="Schoch T."/>
            <person name="Reich S.J."/>
            <person name="Stoeferle S."/>
            <person name="Flaiz M."/>
            <person name="Kazda M."/>
            <person name="Riedel C.U."/>
            <person name="Duerre P."/>
        </authorList>
    </citation>
    <scope>NUCLEOTIDE SEQUENCE</scope>
    <source>
        <strain evidence="10">TS8</strain>
    </source>
</reference>
<dbReference type="InterPro" id="IPR002028">
    <property type="entry name" value="Trp_synthase_suA"/>
</dbReference>
<organism evidence="10 11">
    <name type="scientific">Catenovulum adriaticum</name>
    <dbReference type="NCBI Taxonomy" id="2984846"/>
    <lineage>
        <taxon>Bacteria</taxon>
        <taxon>Pseudomonadati</taxon>
        <taxon>Pseudomonadota</taxon>
        <taxon>Gammaproteobacteria</taxon>
        <taxon>Alteromonadales</taxon>
        <taxon>Alteromonadaceae</taxon>
        <taxon>Catenovulum</taxon>
    </lineage>
</organism>
<dbReference type="PANTHER" id="PTHR43406:SF1">
    <property type="entry name" value="TRYPTOPHAN SYNTHASE ALPHA CHAIN, CHLOROPLASTIC"/>
    <property type="match status" value="1"/>
</dbReference>
<dbReference type="HAMAP" id="MF_00131">
    <property type="entry name" value="Trp_synth_alpha"/>
    <property type="match status" value="1"/>
</dbReference>